<dbReference type="Proteomes" id="UP000241818">
    <property type="component" value="Unassembled WGS sequence"/>
</dbReference>
<dbReference type="Pfam" id="PF00722">
    <property type="entry name" value="Glyco_hydro_16"/>
    <property type="match status" value="1"/>
</dbReference>
<dbReference type="GO" id="GO:0098552">
    <property type="term" value="C:side of membrane"/>
    <property type="evidence" value="ECO:0007669"/>
    <property type="project" value="UniProtKB-KW"/>
</dbReference>
<keyword evidence="10" id="KW-0449">Lipoprotein</keyword>
<keyword evidence="8 14" id="KW-0472">Membrane</keyword>
<dbReference type="GO" id="GO:0008843">
    <property type="term" value="F:endochitinase activity"/>
    <property type="evidence" value="ECO:0007669"/>
    <property type="project" value="UniProtKB-EC"/>
</dbReference>
<name>A0A2T3AY92_AMORE</name>
<accession>A0A2T3AY92</accession>
<sequence length="424" mass="42899">MRSALTAAAVLLAAIPYAHGQTYTSCNPLDKTDCPTDPALGTTLTTDFTKGADKFWTLADATKMSYTGDGANFVINTATDAPTISSSKYIFFGKVSVTTKAAPGTGIISSFILESDDLDEIDWEWLGSTDSSVESNFFGKGNTTSYNRAVYHNVADPIGTWHTYTVDWTSSYIKWYIDSNLVRTLNYGDALALEGKNFPQTPMRVKMGNWVGCADQAAMTDPSTQGTCEWAGGAANFDQAPFTMFVKSVTIQDYGCAQTYTYGDQSGSFESIKSSGGCGPSASSSSSAVSSSTSSSIASSSSSSASSSVSSSASSSASSSSSSSASSSASSSSSAASSASSTAAQSSSGSSAASTTGSAATTLATTASGAGAGAVATASGTSSPSSSATPLAASAANGMKPQHKFGVLDFAVMALGLGLGYLVM</sequence>
<dbReference type="InterPro" id="IPR000757">
    <property type="entry name" value="Beta-glucanase-like"/>
</dbReference>
<dbReference type="OrthoDB" id="4781at2759"/>
<dbReference type="CDD" id="cd02183">
    <property type="entry name" value="GH16_fungal_CRH1_transglycosylase"/>
    <property type="match status" value="1"/>
</dbReference>
<comment type="similarity">
    <text evidence="13">Belongs to the glycosyl hydrolase 16 family. CRH1 subfamily.</text>
</comment>
<dbReference type="SUPFAM" id="SSF49899">
    <property type="entry name" value="Concanavalin A-like lectins/glucanases"/>
    <property type="match status" value="1"/>
</dbReference>
<evidence type="ECO:0000256" key="2">
    <source>
        <dbReference type="ARBA" id="ARBA00004589"/>
    </source>
</evidence>
<evidence type="ECO:0000256" key="10">
    <source>
        <dbReference type="ARBA" id="ARBA00023288"/>
    </source>
</evidence>
<keyword evidence="7 14" id="KW-0378">Hydrolase</keyword>
<comment type="subcellular location">
    <subcellularLocation>
        <location evidence="2">Membrane</location>
        <topology evidence="2">Lipid-anchor</topology>
        <topology evidence="2">GPI-anchor</topology>
    </subcellularLocation>
</comment>
<evidence type="ECO:0000256" key="1">
    <source>
        <dbReference type="ARBA" id="ARBA00000822"/>
    </source>
</evidence>
<evidence type="ECO:0000256" key="17">
    <source>
        <dbReference type="SAM" id="MobiDB-lite"/>
    </source>
</evidence>
<evidence type="ECO:0000256" key="4">
    <source>
        <dbReference type="ARBA" id="ARBA00022676"/>
    </source>
</evidence>
<feature type="active site" description="Nucleophile" evidence="15">
    <location>
        <position position="120"/>
    </location>
</feature>
<keyword evidence="5" id="KW-0808">Transferase</keyword>
<evidence type="ECO:0000256" key="8">
    <source>
        <dbReference type="ARBA" id="ARBA00023136"/>
    </source>
</evidence>
<dbReference type="PANTHER" id="PTHR10963">
    <property type="entry name" value="GLYCOSYL HYDROLASE-RELATED"/>
    <property type="match status" value="1"/>
</dbReference>
<evidence type="ECO:0000256" key="18">
    <source>
        <dbReference type="SAM" id="SignalP"/>
    </source>
</evidence>
<evidence type="ECO:0000256" key="13">
    <source>
        <dbReference type="ARBA" id="ARBA00038074"/>
    </source>
</evidence>
<dbReference type="AlphaFoldDB" id="A0A2T3AY92"/>
<evidence type="ECO:0000256" key="9">
    <source>
        <dbReference type="ARBA" id="ARBA00023180"/>
    </source>
</evidence>
<evidence type="ECO:0000256" key="15">
    <source>
        <dbReference type="PIRSR" id="PIRSR037299-1"/>
    </source>
</evidence>
<dbReference type="PROSITE" id="PS51762">
    <property type="entry name" value="GH16_2"/>
    <property type="match status" value="1"/>
</dbReference>
<keyword evidence="11" id="KW-0326">Glycosidase</keyword>
<keyword evidence="16" id="KW-1015">Disulfide bond</keyword>
<feature type="domain" description="GH16" evidence="19">
    <location>
        <begin position="29"/>
        <end position="254"/>
    </location>
</feature>
<dbReference type="GO" id="GO:0009277">
    <property type="term" value="C:fungal-type cell wall"/>
    <property type="evidence" value="ECO:0007669"/>
    <property type="project" value="TreeGrafter"/>
</dbReference>
<dbReference type="RefSeq" id="XP_024719638.1">
    <property type="nucleotide sequence ID" value="XM_024862764.1"/>
</dbReference>
<keyword evidence="9" id="KW-0325">Glycoprotein</keyword>
<dbReference type="InterPro" id="IPR050546">
    <property type="entry name" value="Glycosyl_Hydrlase_16"/>
</dbReference>
<keyword evidence="6 18" id="KW-0732">Signal</keyword>
<feature type="disulfide bond" evidence="16">
    <location>
        <begin position="26"/>
        <end position="34"/>
    </location>
</feature>
<dbReference type="InterPro" id="IPR017168">
    <property type="entry name" value="CHR-like"/>
</dbReference>
<feature type="signal peptide" evidence="18">
    <location>
        <begin position="1"/>
        <end position="20"/>
    </location>
</feature>
<feature type="region of interest" description="Disordered" evidence="17">
    <location>
        <begin position="374"/>
        <end position="396"/>
    </location>
</feature>
<evidence type="ECO:0000313" key="21">
    <source>
        <dbReference type="Proteomes" id="UP000241818"/>
    </source>
</evidence>
<evidence type="ECO:0000256" key="12">
    <source>
        <dbReference type="ARBA" id="ARBA00023316"/>
    </source>
</evidence>
<dbReference type="GO" id="GO:0031505">
    <property type="term" value="P:fungal-type cell wall organization"/>
    <property type="evidence" value="ECO:0007669"/>
    <property type="project" value="TreeGrafter"/>
</dbReference>
<evidence type="ECO:0000313" key="20">
    <source>
        <dbReference type="EMBL" id="PSS15039.1"/>
    </source>
</evidence>
<feature type="chain" id="PRO_5015561693" description="Crh-like protein" evidence="18">
    <location>
        <begin position="21"/>
        <end position="424"/>
    </location>
</feature>
<gene>
    <name evidence="20" type="ORF">M430DRAFT_142395</name>
</gene>
<proteinExistence type="inferred from homology"/>
<evidence type="ECO:0000256" key="11">
    <source>
        <dbReference type="ARBA" id="ARBA00023295"/>
    </source>
</evidence>
<evidence type="ECO:0000256" key="14">
    <source>
        <dbReference type="PIRNR" id="PIRNR037299"/>
    </source>
</evidence>
<evidence type="ECO:0000256" key="7">
    <source>
        <dbReference type="ARBA" id="ARBA00022801"/>
    </source>
</evidence>
<dbReference type="Gene3D" id="2.60.120.200">
    <property type="match status" value="1"/>
</dbReference>
<feature type="active site" description="Proton donor" evidence="15">
    <location>
        <position position="124"/>
    </location>
</feature>
<reference evidence="20 21" key="1">
    <citation type="journal article" date="2018" name="New Phytol.">
        <title>Comparative genomics and transcriptomics depict ericoid mycorrhizal fungi as versatile saprotrophs and plant mutualists.</title>
        <authorList>
            <person name="Martino E."/>
            <person name="Morin E."/>
            <person name="Grelet G.A."/>
            <person name="Kuo A."/>
            <person name="Kohler A."/>
            <person name="Daghino S."/>
            <person name="Barry K.W."/>
            <person name="Cichocki N."/>
            <person name="Clum A."/>
            <person name="Dockter R.B."/>
            <person name="Hainaut M."/>
            <person name="Kuo R.C."/>
            <person name="LaButti K."/>
            <person name="Lindahl B.D."/>
            <person name="Lindquist E.A."/>
            <person name="Lipzen A."/>
            <person name="Khouja H.R."/>
            <person name="Magnuson J."/>
            <person name="Murat C."/>
            <person name="Ohm R.A."/>
            <person name="Singer S.W."/>
            <person name="Spatafora J.W."/>
            <person name="Wang M."/>
            <person name="Veneault-Fourrey C."/>
            <person name="Henrissat B."/>
            <person name="Grigoriev I.V."/>
            <person name="Martin F.M."/>
            <person name="Perotto S."/>
        </authorList>
    </citation>
    <scope>NUCLEOTIDE SEQUENCE [LARGE SCALE GENOMIC DNA]</scope>
    <source>
        <strain evidence="20 21">ATCC 22711</strain>
    </source>
</reference>
<evidence type="ECO:0000256" key="3">
    <source>
        <dbReference type="ARBA" id="ARBA00022622"/>
    </source>
</evidence>
<dbReference type="GO" id="GO:0005975">
    <property type="term" value="P:carbohydrate metabolic process"/>
    <property type="evidence" value="ECO:0007669"/>
    <property type="project" value="InterPro"/>
</dbReference>
<dbReference type="GO" id="GO:0016757">
    <property type="term" value="F:glycosyltransferase activity"/>
    <property type="evidence" value="ECO:0007669"/>
    <property type="project" value="UniProtKB-KW"/>
</dbReference>
<evidence type="ECO:0000259" key="19">
    <source>
        <dbReference type="PROSITE" id="PS51762"/>
    </source>
</evidence>
<keyword evidence="4" id="KW-0328">Glycosyltransferase</keyword>
<dbReference type="GeneID" id="36570845"/>
<evidence type="ECO:0000256" key="16">
    <source>
        <dbReference type="PIRSR" id="PIRSR037299-2"/>
    </source>
</evidence>
<dbReference type="STRING" id="857342.A0A2T3AY92"/>
<protein>
    <recommendedName>
        <fullName evidence="14">Crh-like protein</fullName>
        <ecNumber evidence="14">3.2.-.-</ecNumber>
    </recommendedName>
</protein>
<comment type="catalytic activity">
    <reaction evidence="1">
        <text>Random endo-hydrolysis of N-acetyl-beta-D-glucosaminide (1-&gt;4)-beta-linkages in chitin and chitodextrins.</text>
        <dbReference type="EC" id="3.2.1.14"/>
    </reaction>
</comment>
<dbReference type="PANTHER" id="PTHR10963:SF27">
    <property type="entry name" value="GLYCOSIDASE-RELATED"/>
    <property type="match status" value="1"/>
</dbReference>
<keyword evidence="3" id="KW-0336">GPI-anchor</keyword>
<keyword evidence="21" id="KW-1185">Reference proteome</keyword>
<evidence type="ECO:0000256" key="5">
    <source>
        <dbReference type="ARBA" id="ARBA00022679"/>
    </source>
</evidence>
<evidence type="ECO:0000256" key="6">
    <source>
        <dbReference type="ARBA" id="ARBA00022729"/>
    </source>
</evidence>
<dbReference type="EC" id="3.2.-.-" evidence="14"/>
<dbReference type="InterPro" id="IPR013320">
    <property type="entry name" value="ConA-like_dom_sf"/>
</dbReference>
<dbReference type="InParanoid" id="A0A2T3AY92"/>
<keyword evidence="12" id="KW-0961">Cell wall biogenesis/degradation</keyword>
<organism evidence="20 21">
    <name type="scientific">Amorphotheca resinae ATCC 22711</name>
    <dbReference type="NCBI Taxonomy" id="857342"/>
    <lineage>
        <taxon>Eukaryota</taxon>
        <taxon>Fungi</taxon>
        <taxon>Dikarya</taxon>
        <taxon>Ascomycota</taxon>
        <taxon>Pezizomycotina</taxon>
        <taxon>Leotiomycetes</taxon>
        <taxon>Helotiales</taxon>
        <taxon>Amorphothecaceae</taxon>
        <taxon>Amorphotheca</taxon>
    </lineage>
</organism>
<dbReference type="EMBL" id="KZ679013">
    <property type="protein sequence ID" value="PSS15039.1"/>
    <property type="molecule type" value="Genomic_DNA"/>
</dbReference>
<dbReference type="PIRSF" id="PIRSF037299">
    <property type="entry name" value="Glycosidase_CRH1_prd"/>
    <property type="match status" value="1"/>
</dbReference>